<comment type="caution">
    <text evidence="1">The sequence shown here is derived from an EMBL/GenBank/DDBJ whole genome shotgun (WGS) entry which is preliminary data.</text>
</comment>
<feature type="non-terminal residue" evidence="1">
    <location>
        <position position="1"/>
    </location>
</feature>
<organism evidence="1 2">
    <name type="scientific">Acaulospora morrowiae</name>
    <dbReference type="NCBI Taxonomy" id="94023"/>
    <lineage>
        <taxon>Eukaryota</taxon>
        <taxon>Fungi</taxon>
        <taxon>Fungi incertae sedis</taxon>
        <taxon>Mucoromycota</taxon>
        <taxon>Glomeromycotina</taxon>
        <taxon>Glomeromycetes</taxon>
        <taxon>Diversisporales</taxon>
        <taxon>Acaulosporaceae</taxon>
        <taxon>Acaulospora</taxon>
    </lineage>
</organism>
<evidence type="ECO:0000313" key="2">
    <source>
        <dbReference type="Proteomes" id="UP000789342"/>
    </source>
</evidence>
<accession>A0A9N9EQM8</accession>
<proteinExistence type="predicted"/>
<keyword evidence="2" id="KW-1185">Reference proteome</keyword>
<evidence type="ECO:0000313" key="1">
    <source>
        <dbReference type="EMBL" id="CAG8687694.1"/>
    </source>
</evidence>
<dbReference type="Proteomes" id="UP000789342">
    <property type="component" value="Unassembled WGS sequence"/>
</dbReference>
<sequence length="59" mass="6698">SLISSNSFALLLRPLTLSIEIIIRFFKSDNGVKKGLLREGSMDVKDKEEILLVEFCVRD</sequence>
<dbReference type="AlphaFoldDB" id="A0A9N9EQM8"/>
<name>A0A9N9EQM8_9GLOM</name>
<dbReference type="EMBL" id="CAJVPV010014752">
    <property type="protein sequence ID" value="CAG8687694.1"/>
    <property type="molecule type" value="Genomic_DNA"/>
</dbReference>
<protein>
    <submittedName>
        <fullName evidence="1">2573_t:CDS:1</fullName>
    </submittedName>
</protein>
<reference evidence="1" key="1">
    <citation type="submission" date="2021-06" db="EMBL/GenBank/DDBJ databases">
        <authorList>
            <person name="Kallberg Y."/>
            <person name="Tangrot J."/>
            <person name="Rosling A."/>
        </authorList>
    </citation>
    <scope>NUCLEOTIDE SEQUENCE</scope>
    <source>
        <strain evidence="1">CL551</strain>
    </source>
</reference>
<gene>
    <name evidence="1" type="ORF">AMORRO_LOCUS11499</name>
</gene>